<gene>
    <name evidence="1" type="ORF">JZO67_003855</name>
</gene>
<evidence type="ECO:0000313" key="2">
    <source>
        <dbReference type="Proteomes" id="UP000664357"/>
    </source>
</evidence>
<proteinExistence type="predicted"/>
<protein>
    <submittedName>
        <fullName evidence="1">Uncharacterized protein</fullName>
    </submittedName>
</protein>
<dbReference type="RefSeq" id="WP_207702603.1">
    <property type="nucleotide sequence ID" value="NZ_JAFREL020000003.1"/>
</dbReference>
<organism evidence="1 2">
    <name type="scientific">Candidatus Enterococcus ferrettii</name>
    <dbReference type="NCBI Taxonomy" id="2815324"/>
    <lineage>
        <taxon>Bacteria</taxon>
        <taxon>Bacillati</taxon>
        <taxon>Bacillota</taxon>
        <taxon>Bacilli</taxon>
        <taxon>Lactobacillales</taxon>
        <taxon>Enterococcaceae</taxon>
        <taxon>Enterococcus</taxon>
    </lineage>
</organism>
<name>A0ABV0EWC4_9ENTE</name>
<accession>A0ABV0EWC4</accession>
<dbReference type="InterPro" id="IPR043767">
    <property type="entry name" value="DUF5713"/>
</dbReference>
<keyword evidence="2" id="KW-1185">Reference proteome</keyword>
<evidence type="ECO:0000313" key="1">
    <source>
        <dbReference type="EMBL" id="MEO1771873.1"/>
    </source>
</evidence>
<dbReference type="Proteomes" id="UP000664357">
    <property type="component" value="Unassembled WGS sequence"/>
</dbReference>
<dbReference type="Pfam" id="PF18977">
    <property type="entry name" value="DUF5713"/>
    <property type="match status" value="1"/>
</dbReference>
<comment type="caution">
    <text evidence="1">The sequence shown here is derived from an EMBL/GenBank/DDBJ whole genome shotgun (WGS) entry which is preliminary data.</text>
</comment>
<dbReference type="EMBL" id="JAFREL020000003">
    <property type="protein sequence ID" value="MEO1771873.1"/>
    <property type="molecule type" value="Genomic_DNA"/>
</dbReference>
<reference evidence="1 2" key="1">
    <citation type="submission" date="2024-02" db="EMBL/GenBank/DDBJ databases">
        <title>The Genome Sequence of Enterococcus sp. DIV0159.</title>
        <authorList>
            <person name="Earl A."/>
            <person name="Manson A."/>
            <person name="Gilmore M."/>
            <person name="Sanders J."/>
            <person name="Shea T."/>
            <person name="Howe W."/>
            <person name="Livny J."/>
            <person name="Cuomo C."/>
            <person name="Neafsey D."/>
            <person name="Birren B."/>
        </authorList>
    </citation>
    <scope>NUCLEOTIDE SEQUENCE [LARGE SCALE GENOMIC DNA]</scope>
    <source>
        <strain evidence="1 2">665A</strain>
    </source>
</reference>
<sequence length="104" mass="12410">MKEINYLEDMYVDGYFPNFLVDKIRDYLKQVVQLIEGGTYTLETVQEALDNAIDKIFDLEDEFDEHDCSLETVARESIAETIMDILQYYEIDLDIETAFRKWYE</sequence>